<feature type="region of interest" description="Disordered" evidence="1">
    <location>
        <begin position="482"/>
        <end position="508"/>
    </location>
</feature>
<evidence type="ECO:0000313" key="4">
    <source>
        <dbReference type="Proteomes" id="UP001152797"/>
    </source>
</evidence>
<reference evidence="3" key="2">
    <citation type="submission" date="2024-04" db="EMBL/GenBank/DDBJ databases">
        <authorList>
            <person name="Chen Y."/>
            <person name="Shah S."/>
            <person name="Dougan E. K."/>
            <person name="Thang M."/>
            <person name="Chan C."/>
        </authorList>
    </citation>
    <scope>NUCLEOTIDE SEQUENCE [LARGE SCALE GENOMIC DNA]</scope>
</reference>
<feature type="region of interest" description="Disordered" evidence="1">
    <location>
        <begin position="133"/>
        <end position="154"/>
    </location>
</feature>
<evidence type="ECO:0000313" key="2">
    <source>
        <dbReference type="EMBL" id="CAI4011255.1"/>
    </source>
</evidence>
<feature type="compositionally biased region" description="Low complexity" evidence="1">
    <location>
        <begin position="267"/>
        <end position="283"/>
    </location>
</feature>
<feature type="region of interest" description="Disordered" evidence="1">
    <location>
        <begin position="1"/>
        <end position="101"/>
    </location>
</feature>
<accession>A0A9P1DJ87</accession>
<feature type="compositionally biased region" description="Basic and acidic residues" evidence="1">
    <location>
        <begin position="185"/>
        <end position="196"/>
    </location>
</feature>
<feature type="compositionally biased region" description="Low complexity" evidence="1">
    <location>
        <begin position="14"/>
        <end position="35"/>
    </location>
</feature>
<gene>
    <name evidence="2" type="ORF">C1SCF055_LOCUS36434</name>
</gene>
<dbReference type="Proteomes" id="UP001152797">
    <property type="component" value="Unassembled WGS sequence"/>
</dbReference>
<feature type="region of interest" description="Disordered" evidence="1">
    <location>
        <begin position="174"/>
        <end position="398"/>
    </location>
</feature>
<sequence length="538" mass="56350">MGRKPAQKDGQPLAKAFAKGAAAKQKAPAAKTAPKTNSRQDQASLKVLPVVPEFGDTASKEASGSAPHQAVPPAKRKEFAEGSKDSFGQALAAGASDEGHLEPHKRLCLESAAQTAEKAVIEDLVRAQLDKANQEHQSTGLEVDTGAEGTISKSSSTALGAVGAELGNNDEVRAAVAATEPSKGSNEKCPDVKPEVKPSSPPQEGKSKNPLLEETQSAALAEAKNAGEEAQAATVEKKDEDPASSAPLEPTAEKDDALSSAVKDQGGDLPSLSSSALPPSGGSVANESSKHGDAGDSSALQQQGEEDVTMDPPPEEAQPAALPDRKNAGEEAQTATVEKKDDDPASLAPREPMAGKGGSVANASPKQDDAGDSLALQQQGAEDATMDPPPEEAQSAAVGDFVDIAECYRERILQELLEMTDESRRKELEWADMHPDLHEYNASLKERGLQELSFEGGRYKGGFGSNASVPLSGFMAWLWEKEQREKGDDSDEDHEAEAGSGSDAESITALIESEMSKMEFDKSEGHFAAALLSIFTIH</sequence>
<keyword evidence="4" id="KW-1185">Reference proteome</keyword>
<organism evidence="2">
    <name type="scientific">Cladocopium goreaui</name>
    <dbReference type="NCBI Taxonomy" id="2562237"/>
    <lineage>
        <taxon>Eukaryota</taxon>
        <taxon>Sar</taxon>
        <taxon>Alveolata</taxon>
        <taxon>Dinophyceae</taxon>
        <taxon>Suessiales</taxon>
        <taxon>Symbiodiniaceae</taxon>
        <taxon>Cladocopium</taxon>
    </lineage>
</organism>
<evidence type="ECO:0000256" key="1">
    <source>
        <dbReference type="SAM" id="MobiDB-lite"/>
    </source>
</evidence>
<name>A0A9P1DJ87_9DINO</name>
<dbReference type="EMBL" id="CAMXCT020005057">
    <property type="protein sequence ID" value="CAL1164630.1"/>
    <property type="molecule type" value="Genomic_DNA"/>
</dbReference>
<dbReference type="EMBL" id="CAMXCT030005057">
    <property type="protein sequence ID" value="CAL4798567.1"/>
    <property type="molecule type" value="Genomic_DNA"/>
</dbReference>
<evidence type="ECO:0000313" key="3">
    <source>
        <dbReference type="EMBL" id="CAL1164630.1"/>
    </source>
</evidence>
<feature type="compositionally biased region" description="Basic and acidic residues" evidence="1">
    <location>
        <begin position="75"/>
        <end position="84"/>
    </location>
</feature>
<proteinExistence type="predicted"/>
<reference evidence="2" key="1">
    <citation type="submission" date="2022-10" db="EMBL/GenBank/DDBJ databases">
        <authorList>
            <person name="Chen Y."/>
            <person name="Dougan E. K."/>
            <person name="Chan C."/>
            <person name="Rhodes N."/>
            <person name="Thang M."/>
        </authorList>
    </citation>
    <scope>NUCLEOTIDE SEQUENCE</scope>
</reference>
<dbReference type="AlphaFoldDB" id="A0A9P1DJ87"/>
<dbReference type="EMBL" id="CAMXCT010005057">
    <property type="protein sequence ID" value="CAI4011255.1"/>
    <property type="molecule type" value="Genomic_DNA"/>
</dbReference>
<comment type="caution">
    <text evidence="2">The sequence shown here is derived from an EMBL/GenBank/DDBJ whole genome shotgun (WGS) entry which is preliminary data.</text>
</comment>
<protein>
    <submittedName>
        <fullName evidence="2">Uncharacterized protein</fullName>
    </submittedName>
</protein>